<accession>A0A9X2T2C7</accession>
<sequence length="116" mass="13580">MTEQETYMHGNSYEFFIRRAFNCERGKHGAETAYFKFLLMADIGKNFLSKPYEKQFKDVKGYIIKAIDKFLQRKPTSDEQIFLASMRARVESAENATDLVNPIIEGLHATQRYRDL</sequence>
<name>A0A9X2T2C7_9BACT</name>
<comment type="caution">
    <text evidence="1">The sequence shown here is derived from an EMBL/GenBank/DDBJ whole genome shotgun (WGS) entry which is preliminary data.</text>
</comment>
<organism evidence="1 2">
    <name type="scientific">Aquiflexum gelatinilyticum</name>
    <dbReference type="NCBI Taxonomy" id="2961943"/>
    <lineage>
        <taxon>Bacteria</taxon>
        <taxon>Pseudomonadati</taxon>
        <taxon>Bacteroidota</taxon>
        <taxon>Cytophagia</taxon>
        <taxon>Cytophagales</taxon>
        <taxon>Cyclobacteriaceae</taxon>
        <taxon>Aquiflexum</taxon>
    </lineage>
</organism>
<protein>
    <submittedName>
        <fullName evidence="1">Uncharacterized protein</fullName>
    </submittedName>
</protein>
<dbReference type="RefSeq" id="WP_258423192.1">
    <property type="nucleotide sequence ID" value="NZ_JANSUY010000005.1"/>
</dbReference>
<keyword evidence="2" id="KW-1185">Reference proteome</keyword>
<proteinExistence type="predicted"/>
<dbReference type="EMBL" id="JANSUY010000005">
    <property type="protein sequence ID" value="MCR9015335.1"/>
    <property type="molecule type" value="Genomic_DNA"/>
</dbReference>
<dbReference type="AlphaFoldDB" id="A0A9X2T2C7"/>
<reference evidence="1" key="1">
    <citation type="submission" date="2022-08" db="EMBL/GenBank/DDBJ databases">
        <authorList>
            <person name="Zhang D."/>
        </authorList>
    </citation>
    <scope>NUCLEOTIDE SEQUENCE</scope>
    <source>
        <strain evidence="1">XJ19-11</strain>
    </source>
</reference>
<evidence type="ECO:0000313" key="2">
    <source>
        <dbReference type="Proteomes" id="UP001142175"/>
    </source>
</evidence>
<dbReference type="Proteomes" id="UP001142175">
    <property type="component" value="Unassembled WGS sequence"/>
</dbReference>
<evidence type="ECO:0000313" key="1">
    <source>
        <dbReference type="EMBL" id="MCR9015335.1"/>
    </source>
</evidence>
<gene>
    <name evidence="1" type="ORF">NU887_09835</name>
</gene>